<protein>
    <submittedName>
        <fullName evidence="4">Switch-associated protein 70-like</fullName>
    </submittedName>
</protein>
<dbReference type="SMART" id="SM00233">
    <property type="entry name" value="PH"/>
    <property type="match status" value="1"/>
</dbReference>
<feature type="compositionally biased region" description="Basic and acidic residues" evidence="1">
    <location>
        <begin position="702"/>
        <end position="712"/>
    </location>
</feature>
<evidence type="ECO:0000259" key="2">
    <source>
        <dbReference type="PROSITE" id="PS50003"/>
    </source>
</evidence>
<feature type="compositionally biased region" description="Basic and acidic residues" evidence="1">
    <location>
        <begin position="603"/>
        <end position="694"/>
    </location>
</feature>
<feature type="compositionally biased region" description="Basic and acidic residues" evidence="1">
    <location>
        <begin position="744"/>
        <end position="775"/>
    </location>
</feature>
<organism evidence="3 4">
    <name type="scientific">Saccoglossus kowalevskii</name>
    <name type="common">Acorn worm</name>
    <dbReference type="NCBI Taxonomy" id="10224"/>
    <lineage>
        <taxon>Eukaryota</taxon>
        <taxon>Metazoa</taxon>
        <taxon>Hemichordata</taxon>
        <taxon>Enteropneusta</taxon>
        <taxon>Harrimaniidae</taxon>
        <taxon>Saccoglossus</taxon>
    </lineage>
</organism>
<feature type="region of interest" description="Disordered" evidence="1">
    <location>
        <begin position="346"/>
        <end position="391"/>
    </location>
</feature>
<dbReference type="Pfam" id="PF00169">
    <property type="entry name" value="PH"/>
    <property type="match status" value="1"/>
</dbReference>
<dbReference type="Gene3D" id="2.30.29.30">
    <property type="entry name" value="Pleckstrin-homology domain (PH domain)/Phosphotyrosine-binding domain (PTB)"/>
    <property type="match status" value="1"/>
</dbReference>
<dbReference type="PROSITE" id="PS50003">
    <property type="entry name" value="PH_DOMAIN"/>
    <property type="match status" value="1"/>
</dbReference>
<keyword evidence="3" id="KW-1185">Reference proteome</keyword>
<feature type="compositionally biased region" description="Basic and acidic residues" evidence="1">
    <location>
        <begin position="305"/>
        <end position="314"/>
    </location>
</feature>
<feature type="compositionally biased region" description="Acidic residues" evidence="1">
    <location>
        <begin position="809"/>
        <end position="821"/>
    </location>
</feature>
<feature type="compositionally biased region" description="Basic and acidic residues" evidence="1">
    <location>
        <begin position="362"/>
        <end position="391"/>
    </location>
</feature>
<accession>A0ABM0MF96</accession>
<evidence type="ECO:0000313" key="3">
    <source>
        <dbReference type="Proteomes" id="UP000694865"/>
    </source>
</evidence>
<dbReference type="SUPFAM" id="SSF50729">
    <property type="entry name" value="PH domain-like"/>
    <property type="match status" value="1"/>
</dbReference>
<gene>
    <name evidence="4" type="primary">LOC100369873</name>
</gene>
<sequence>MSLSMRKSFIRGNSISLASSQPRFEQKVVSKMATQEHIHALWHAFDSLDVDNSGVVALSQLKVATANISMAAGVQDMQKSVDALTNRFGADKATLSFEEYVDFVRVELLGEGMSLDLNQIHSVAWMLCSKPHMNRKGKKVNDADAFKLWQIFNRLAETDQYPLRMDSEEVAYFLQKIVIAMGKIWKSSEFEEIKNACPMMSYWQVLHCIENKFGMGIDEEGISTAVQDVYDEIMNEVVKMGFMTKKGHKMTTWKERWFVLKPRSLSYYTGRDMKEQKGEIKLTSSWKVEGLSDKSGKNRLVLHTDASKDSKTRYEMNAPDPRTKQEWITALSSVIDAADGNLSPQKIEFVKRRQSRYGRRKKNEEEQKRRKEESEKMARQKEELENEKAARAEAEARAAELEALKEAEEKRLIELQELYDQLQQLLKEEQQAKRDEEVVRALQARLLDEETEKREQLEKLKAEQEAALLDERKKREEVEDERQKQMKILEEEKEKLAMLEQQRLEADLQLQEASLKLQAAESSKKEMDVAMREIDRKYQEIQAKKARQDEKPIGLARPVQVKANPLITHRGVGAFIPQEFDILKEKLQKLKMLGVFDVVENKSEHKQGVTEERDQTELKQGVTEEKDQTELKQGVTEERDQTELKQGVTEERDQTELKQGVTEERNQTELKQGVTEERGQPELKQGVTEERGQPELKQGVTVEREPDVNNHTEDVMVVENLEFESQEKELCTDDSKDASSSGVERTDDDICKDKMLLRETIGKDEDPVLSHRDDDQLPLDLQAKNEKLTDENKLLPGKGSSHSSCGSDGYDEYVESDVIEL</sequence>
<reference evidence="4" key="1">
    <citation type="submission" date="2025-08" db="UniProtKB">
        <authorList>
            <consortium name="RefSeq"/>
        </authorList>
    </citation>
    <scope>IDENTIFICATION</scope>
    <source>
        <tissue evidence="4">Testes</tissue>
    </source>
</reference>
<dbReference type="GeneID" id="100369873"/>
<feature type="domain" description="PH" evidence="2">
    <location>
        <begin position="236"/>
        <end position="336"/>
    </location>
</feature>
<dbReference type="PANTHER" id="PTHR14383">
    <property type="entry name" value="SWAP-70 RECOMBINASE"/>
    <property type="match status" value="1"/>
</dbReference>
<feature type="compositionally biased region" description="Basic residues" evidence="1">
    <location>
        <begin position="352"/>
        <end position="361"/>
    </location>
</feature>
<dbReference type="Proteomes" id="UP000694865">
    <property type="component" value="Unplaced"/>
</dbReference>
<feature type="compositionally biased region" description="Basic and acidic residues" evidence="1">
    <location>
        <begin position="783"/>
        <end position="793"/>
    </location>
</feature>
<dbReference type="InterPro" id="IPR011993">
    <property type="entry name" value="PH-like_dom_sf"/>
</dbReference>
<proteinExistence type="predicted"/>
<dbReference type="RefSeq" id="XP_006818687.1">
    <property type="nucleotide sequence ID" value="XM_006818624.1"/>
</dbReference>
<feature type="region of interest" description="Disordered" evidence="1">
    <location>
        <begin position="603"/>
        <end position="712"/>
    </location>
</feature>
<evidence type="ECO:0000256" key="1">
    <source>
        <dbReference type="SAM" id="MobiDB-lite"/>
    </source>
</evidence>
<dbReference type="InterPro" id="IPR057836">
    <property type="entry name" value="EF-hand_SWAP70_N"/>
</dbReference>
<feature type="region of interest" description="Disordered" evidence="1">
    <location>
        <begin position="725"/>
        <end position="821"/>
    </location>
</feature>
<dbReference type="InterPro" id="IPR001849">
    <property type="entry name" value="PH_domain"/>
</dbReference>
<name>A0ABM0MF96_SACKO</name>
<dbReference type="InterPro" id="IPR057837">
    <property type="entry name" value="PH_SWAP70"/>
</dbReference>
<dbReference type="Pfam" id="PF25530">
    <property type="entry name" value="EF-hand_SWAP70_N"/>
    <property type="match status" value="1"/>
</dbReference>
<dbReference type="SUPFAM" id="SSF47473">
    <property type="entry name" value="EF-hand"/>
    <property type="match status" value="1"/>
</dbReference>
<feature type="region of interest" description="Disordered" evidence="1">
    <location>
        <begin position="299"/>
        <end position="321"/>
    </location>
</feature>
<feature type="compositionally biased region" description="Basic and acidic residues" evidence="1">
    <location>
        <begin position="725"/>
        <end position="737"/>
    </location>
</feature>
<evidence type="ECO:0000313" key="4">
    <source>
        <dbReference type="RefSeq" id="XP_006818687.1"/>
    </source>
</evidence>
<dbReference type="PANTHER" id="PTHR14383:SF5">
    <property type="entry name" value="RUN DOMAIN-CONTAINING PROTEIN"/>
    <property type="match status" value="1"/>
</dbReference>
<dbReference type="Gene3D" id="1.10.238.10">
    <property type="entry name" value="EF-hand"/>
    <property type="match status" value="1"/>
</dbReference>
<dbReference type="CDD" id="cd13273">
    <property type="entry name" value="PH_SWAP-70"/>
    <property type="match status" value="1"/>
</dbReference>
<dbReference type="InterPro" id="IPR011992">
    <property type="entry name" value="EF-hand-dom_pair"/>
</dbReference>